<dbReference type="InterPro" id="IPR043972">
    <property type="entry name" value="FUZ/MON1/HPS1_longin_1"/>
</dbReference>
<evidence type="ECO:0000259" key="3">
    <source>
        <dbReference type="Pfam" id="PF19038"/>
    </source>
</evidence>
<gene>
    <name evidence="4" type="primary">hps1</name>
</gene>
<dbReference type="PANTHER" id="PTHR12761:SF1">
    <property type="entry name" value="BLOC-3 COMPLEX MEMBER HPS1"/>
    <property type="match status" value="1"/>
</dbReference>
<feature type="domain" description="FUZ/MON1/HPS1 first Longin" evidence="1">
    <location>
        <begin position="2"/>
        <end position="158"/>
    </location>
</feature>
<dbReference type="Ensembl" id="ENSCMIT00000025436.1">
    <property type="protein sequence ID" value="ENSCMIP00000025024.1"/>
    <property type="gene ID" value="ENSCMIG00000011025.1"/>
</dbReference>
<reference evidence="5" key="1">
    <citation type="journal article" date="2006" name="Science">
        <title>Ancient noncoding elements conserved in the human genome.</title>
        <authorList>
            <person name="Venkatesh B."/>
            <person name="Kirkness E.F."/>
            <person name="Loh Y.H."/>
            <person name="Halpern A.L."/>
            <person name="Lee A.P."/>
            <person name="Johnson J."/>
            <person name="Dandona N."/>
            <person name="Viswanathan L.D."/>
            <person name="Tay A."/>
            <person name="Venter J.C."/>
            <person name="Strausberg R.L."/>
            <person name="Brenner S."/>
        </authorList>
    </citation>
    <scope>NUCLEOTIDE SEQUENCE [LARGE SCALE GENOMIC DNA]</scope>
</reference>
<dbReference type="GO" id="GO:0031085">
    <property type="term" value="C:BLOC-3 complex"/>
    <property type="evidence" value="ECO:0007669"/>
    <property type="project" value="TreeGrafter"/>
</dbReference>
<dbReference type="InterPro" id="IPR043971">
    <property type="entry name" value="FUZ/MON1/HPS1_longin_2"/>
</dbReference>
<dbReference type="AlphaFoldDB" id="A0A4W3I4Y5"/>
<evidence type="ECO:0000313" key="5">
    <source>
        <dbReference type="Proteomes" id="UP000314986"/>
    </source>
</evidence>
<reference evidence="5" key="3">
    <citation type="journal article" date="2014" name="Nature">
        <title>Elephant shark genome provides unique insights into gnathostome evolution.</title>
        <authorList>
            <consortium name="International Elephant Shark Genome Sequencing Consortium"/>
            <person name="Venkatesh B."/>
            <person name="Lee A.P."/>
            <person name="Ravi V."/>
            <person name="Maurya A.K."/>
            <person name="Lian M.M."/>
            <person name="Swann J.B."/>
            <person name="Ohta Y."/>
            <person name="Flajnik M.F."/>
            <person name="Sutoh Y."/>
            <person name="Kasahara M."/>
            <person name="Hoon S."/>
            <person name="Gangu V."/>
            <person name="Roy S.W."/>
            <person name="Irimia M."/>
            <person name="Korzh V."/>
            <person name="Kondrychyn I."/>
            <person name="Lim Z.W."/>
            <person name="Tay B.H."/>
            <person name="Tohari S."/>
            <person name="Kong K.W."/>
            <person name="Ho S."/>
            <person name="Lorente-Galdos B."/>
            <person name="Quilez J."/>
            <person name="Marques-Bonet T."/>
            <person name="Raney B.J."/>
            <person name="Ingham P.W."/>
            <person name="Tay A."/>
            <person name="Hillier L.W."/>
            <person name="Minx P."/>
            <person name="Boehm T."/>
            <person name="Wilson R.K."/>
            <person name="Brenner S."/>
            <person name="Warren W.C."/>
        </authorList>
    </citation>
    <scope>NUCLEOTIDE SEQUENCE [LARGE SCALE GENOMIC DNA]</scope>
</reference>
<dbReference type="Pfam" id="PF19037">
    <property type="entry name" value="Fuz_longin_2"/>
    <property type="match status" value="1"/>
</dbReference>
<sequence>MKCLLIASESAEVLFYWTDPDFDVSLQQRFAKSAVKHGEVPATEDSINTLFAPLLISCITLNEKLSDTYTSFVSENQHLFVLHQFAECTYIAVNGDGSENEDDLRRKIFVLKKIIDLHFGLVTLDASLLKKELRPQDTEQRHLVWKMLQSMLVTYSRLTQEDQSFLVEAVERLIHPQLCERCIEFLDRQVVQQINGRAERASEEVVHAFILVHTKLLAFFSSRNASSVKPSDLLSLILIAQDMYPSNGQLETQAEDLTVAEEFHTPQSSPSPHGAGTCESSCSSLFSFLEFIKSIAEDTVQAASESSVPRRIFLDANLKEHYCPMMPHNMYCMSLWPAISLVLLTKIPSSHVAVSLHQLLDAFTVLEAKLNEGQEVGHAPRAYPNMADLRHRMDKFIKAVATRERPLQYAWADFKSKAFSKADTGNHHDLLQACRNVKSQLCSVYQQRFLLRAGRECQHLSSNLQARVLETVQGKLMDWKEFLLVKNFPGLIHFIYVDRTAGQMIAPAINMIEKPTSELGKGPVAAFIKNKVWSLVGLGRRYLQKGYTTLTFRDGDYYCCYFLWFENETGYKLPGIELPMLSDDSAPIGILTGDYYRKLLRYYSKNHSSEVIKCFELLTIHLGVVPTQFIIQQCCDLARKLWEPSRIPLL</sequence>
<dbReference type="Pfam" id="PF19038">
    <property type="entry name" value="Fuz_longin_3"/>
    <property type="match status" value="1"/>
</dbReference>
<dbReference type="GO" id="GO:0016192">
    <property type="term" value="P:vesicle-mediated transport"/>
    <property type="evidence" value="ECO:0007669"/>
    <property type="project" value="InterPro"/>
</dbReference>
<reference evidence="4" key="4">
    <citation type="submission" date="2025-08" db="UniProtKB">
        <authorList>
            <consortium name="Ensembl"/>
        </authorList>
    </citation>
    <scope>IDENTIFICATION</scope>
</reference>
<dbReference type="InterPro" id="IPR043970">
    <property type="entry name" value="FUZ/MON1/HPS1_longin_3"/>
</dbReference>
<dbReference type="GO" id="GO:1903232">
    <property type="term" value="P:melanosome assembly"/>
    <property type="evidence" value="ECO:0007669"/>
    <property type="project" value="TreeGrafter"/>
</dbReference>
<keyword evidence="5" id="KW-1185">Reference proteome</keyword>
<organism evidence="4 5">
    <name type="scientific">Callorhinchus milii</name>
    <name type="common">Ghost shark</name>
    <dbReference type="NCBI Taxonomy" id="7868"/>
    <lineage>
        <taxon>Eukaryota</taxon>
        <taxon>Metazoa</taxon>
        <taxon>Chordata</taxon>
        <taxon>Craniata</taxon>
        <taxon>Vertebrata</taxon>
        <taxon>Chondrichthyes</taxon>
        <taxon>Holocephali</taxon>
        <taxon>Chimaeriformes</taxon>
        <taxon>Callorhinchidae</taxon>
        <taxon>Callorhinchus</taxon>
    </lineage>
</organism>
<dbReference type="GeneTree" id="ENSGT00390000015298"/>
<dbReference type="InParanoid" id="A0A4W3I4Y5"/>
<reference evidence="4" key="5">
    <citation type="submission" date="2025-09" db="UniProtKB">
        <authorList>
            <consortium name="Ensembl"/>
        </authorList>
    </citation>
    <scope>IDENTIFICATION</scope>
</reference>
<evidence type="ECO:0000259" key="2">
    <source>
        <dbReference type="Pfam" id="PF19037"/>
    </source>
</evidence>
<reference evidence="5" key="2">
    <citation type="journal article" date="2007" name="PLoS Biol.">
        <title>Survey sequencing and comparative analysis of the elephant shark (Callorhinchus milii) genome.</title>
        <authorList>
            <person name="Venkatesh B."/>
            <person name="Kirkness E.F."/>
            <person name="Loh Y.H."/>
            <person name="Halpern A.L."/>
            <person name="Lee A.P."/>
            <person name="Johnson J."/>
            <person name="Dandona N."/>
            <person name="Viswanathan L.D."/>
            <person name="Tay A."/>
            <person name="Venter J.C."/>
            <person name="Strausberg R.L."/>
            <person name="Brenner S."/>
        </authorList>
    </citation>
    <scope>NUCLEOTIDE SEQUENCE [LARGE SCALE GENOMIC DNA]</scope>
</reference>
<feature type="domain" description="FUZ/MON1/HPS1 third Longin" evidence="3">
    <location>
        <begin position="490"/>
        <end position="643"/>
    </location>
</feature>
<evidence type="ECO:0000259" key="1">
    <source>
        <dbReference type="Pfam" id="PF19036"/>
    </source>
</evidence>
<dbReference type="Proteomes" id="UP000314986">
    <property type="component" value="Unassembled WGS sequence"/>
</dbReference>
<feature type="domain" description="FUZ/MON1/HPS1 second Longin" evidence="2">
    <location>
        <begin position="204"/>
        <end position="363"/>
    </location>
</feature>
<dbReference type="Pfam" id="PF19036">
    <property type="entry name" value="Fuz_longin_1"/>
    <property type="match status" value="1"/>
</dbReference>
<proteinExistence type="predicted"/>
<protein>
    <submittedName>
        <fullName evidence="4">HPS1 biogenesis of lysosomal organelles complex 3 subunit 1</fullName>
    </submittedName>
</protein>
<dbReference type="STRING" id="7868.ENSCMIP00000025024"/>
<evidence type="ECO:0000313" key="4">
    <source>
        <dbReference type="Ensembl" id="ENSCMIP00000025024.1"/>
    </source>
</evidence>
<dbReference type="GO" id="GO:0005085">
    <property type="term" value="F:guanyl-nucleotide exchange factor activity"/>
    <property type="evidence" value="ECO:0007669"/>
    <property type="project" value="TreeGrafter"/>
</dbReference>
<name>A0A4W3I4Y5_CALMI</name>
<dbReference type="PANTHER" id="PTHR12761">
    <property type="entry name" value="HERMANSKY-PUDLAK SYNDROME PROTEIN 1"/>
    <property type="match status" value="1"/>
</dbReference>
<dbReference type="InterPro" id="IPR026053">
    <property type="entry name" value="HPS1"/>
</dbReference>
<accession>A0A4W3I4Y5</accession>